<feature type="transmembrane region" description="Helical" evidence="1">
    <location>
        <begin position="27"/>
        <end position="51"/>
    </location>
</feature>
<evidence type="ECO:0000313" key="3">
    <source>
        <dbReference type="Proteomes" id="UP001499910"/>
    </source>
</evidence>
<name>A0ABP9LG28_9RHOB</name>
<keyword evidence="1" id="KW-0812">Transmembrane</keyword>
<dbReference type="Proteomes" id="UP001499910">
    <property type="component" value="Unassembled WGS sequence"/>
</dbReference>
<dbReference type="EMBL" id="BAABHW010000003">
    <property type="protein sequence ID" value="GAA5075306.1"/>
    <property type="molecule type" value="Genomic_DNA"/>
</dbReference>
<feature type="transmembrane region" description="Helical" evidence="1">
    <location>
        <begin position="225"/>
        <end position="246"/>
    </location>
</feature>
<proteinExistence type="predicted"/>
<evidence type="ECO:0000256" key="1">
    <source>
        <dbReference type="SAM" id="Phobius"/>
    </source>
</evidence>
<comment type="caution">
    <text evidence="2">The sequence shown here is derived from an EMBL/GenBank/DDBJ whole genome shotgun (WGS) entry which is preliminary data.</text>
</comment>
<gene>
    <name evidence="2" type="ORF">GCM10023209_23140</name>
</gene>
<feature type="transmembrane region" description="Helical" evidence="1">
    <location>
        <begin position="192"/>
        <end position="213"/>
    </location>
</feature>
<keyword evidence="1" id="KW-0472">Membrane</keyword>
<sequence>MLRAFITLIVIATPALMIPGTTTEGAQMVMLVGLTLSVFIGVEYAAVFPGLVEFRDAPPFNRVRILSLFLSLFLLSIVVTAEQGQSSLALIVNAFGLMISRALDFPFSPMNLIIEQLPEGIDPFLLDKIRGMAGISLLVAVVSMIVFALLVRLHQWPARGFAFNVWVNLPTFDPTTGGDIIKRLRRDSRVNLILGFCTPFLLPVVAVLAANHIDAAVLSSPHTLVWGLTLWTFIPLSMLMRGLAMGRIADMIAQRRARLTAAIGADAPKSVAMPG</sequence>
<feature type="transmembrane region" description="Helical" evidence="1">
    <location>
        <begin position="132"/>
        <end position="151"/>
    </location>
</feature>
<keyword evidence="1" id="KW-1133">Transmembrane helix</keyword>
<reference evidence="3" key="1">
    <citation type="journal article" date="2019" name="Int. J. Syst. Evol. Microbiol.">
        <title>The Global Catalogue of Microorganisms (GCM) 10K type strain sequencing project: providing services to taxonomists for standard genome sequencing and annotation.</title>
        <authorList>
            <consortium name="The Broad Institute Genomics Platform"/>
            <consortium name="The Broad Institute Genome Sequencing Center for Infectious Disease"/>
            <person name="Wu L."/>
            <person name="Ma J."/>
        </authorList>
    </citation>
    <scope>NUCLEOTIDE SEQUENCE [LARGE SCALE GENOMIC DNA]</scope>
    <source>
        <strain evidence="3">JCM 18015</strain>
    </source>
</reference>
<feature type="transmembrane region" description="Helical" evidence="1">
    <location>
        <begin position="63"/>
        <end position="81"/>
    </location>
</feature>
<accession>A0ABP9LG28</accession>
<organism evidence="2 3">
    <name type="scientific">[Roseibacterium] beibuensis</name>
    <dbReference type="NCBI Taxonomy" id="1193142"/>
    <lineage>
        <taxon>Bacteria</taxon>
        <taxon>Pseudomonadati</taxon>
        <taxon>Pseudomonadota</taxon>
        <taxon>Alphaproteobacteria</taxon>
        <taxon>Rhodobacterales</taxon>
        <taxon>Roseobacteraceae</taxon>
        <taxon>Roseicyclus</taxon>
    </lineage>
</organism>
<keyword evidence="3" id="KW-1185">Reference proteome</keyword>
<protein>
    <submittedName>
        <fullName evidence="2">Uncharacterized protein</fullName>
    </submittedName>
</protein>
<evidence type="ECO:0000313" key="2">
    <source>
        <dbReference type="EMBL" id="GAA5075306.1"/>
    </source>
</evidence>